<dbReference type="EMBL" id="CAJVPW010012960">
    <property type="protein sequence ID" value="CAG8640235.1"/>
    <property type="molecule type" value="Genomic_DNA"/>
</dbReference>
<evidence type="ECO:0000313" key="1">
    <source>
        <dbReference type="EMBL" id="CAG8640235.1"/>
    </source>
</evidence>
<name>A0ACA9N974_9GLOM</name>
<dbReference type="Proteomes" id="UP000789366">
    <property type="component" value="Unassembled WGS sequence"/>
</dbReference>
<protein>
    <submittedName>
        <fullName evidence="1">8400_t:CDS:1</fullName>
    </submittedName>
</protein>
<keyword evidence="2" id="KW-1185">Reference proteome</keyword>
<organism evidence="1 2">
    <name type="scientific">Cetraspora pellucida</name>
    <dbReference type="NCBI Taxonomy" id="1433469"/>
    <lineage>
        <taxon>Eukaryota</taxon>
        <taxon>Fungi</taxon>
        <taxon>Fungi incertae sedis</taxon>
        <taxon>Mucoromycota</taxon>
        <taxon>Glomeromycotina</taxon>
        <taxon>Glomeromycetes</taxon>
        <taxon>Diversisporales</taxon>
        <taxon>Gigasporaceae</taxon>
        <taxon>Cetraspora</taxon>
    </lineage>
</organism>
<accession>A0ACA9N974</accession>
<gene>
    <name evidence="1" type="ORF">SPELUC_LOCUS8536</name>
</gene>
<proteinExistence type="predicted"/>
<reference evidence="1" key="1">
    <citation type="submission" date="2021-06" db="EMBL/GenBank/DDBJ databases">
        <authorList>
            <person name="Kallberg Y."/>
            <person name="Tangrot J."/>
            <person name="Rosling A."/>
        </authorList>
    </citation>
    <scope>NUCLEOTIDE SEQUENCE</scope>
    <source>
        <strain evidence="1">28 12/20/2015</strain>
    </source>
</reference>
<feature type="non-terminal residue" evidence="1">
    <location>
        <position position="1"/>
    </location>
</feature>
<sequence length="246" mass="29226">YNNSYNKNNPQDKEQAENSIDTKSMTSECISDNKKMTLKDEVAESTINKHLLLQLYTKTKNKRNDQARLSHFYKNEEGSQKGHPLRFNTRQLKFKEIRCKTLVDAYNHKLEPGHIVHLNAWYQQLSNEMIEDLRFLTEYIYNVIYRLYEYYKDEKPDSVLFLESLFEKMVHGPDWKVYVLHLSSECRLAGVFWMSSDQQDLYRWFYDIVSELDIVNNAFIEDVNDEPQAILKSLLNEVKISNVIES</sequence>
<comment type="caution">
    <text evidence="1">The sequence shown here is derived from an EMBL/GenBank/DDBJ whole genome shotgun (WGS) entry which is preliminary data.</text>
</comment>
<evidence type="ECO:0000313" key="2">
    <source>
        <dbReference type="Proteomes" id="UP000789366"/>
    </source>
</evidence>